<proteinExistence type="predicted"/>
<name>A0A075GPI6_9EURY</name>
<organism evidence="1">
    <name type="scientific">uncultured marine group II/III euryarchaeote KM3_16_D12</name>
    <dbReference type="NCBI Taxonomy" id="1457926"/>
    <lineage>
        <taxon>Archaea</taxon>
        <taxon>Methanobacteriati</taxon>
        <taxon>Methanobacteriota</taxon>
        <taxon>environmental samples</taxon>
    </lineage>
</organism>
<sequence length="124" mass="13214">MGIITANAVSTSLFSTNIGQFLTEGWDGKAEAHSWELTLAELLGVVTNMGVYGPTSKKWTGDSEAGGAFVAKAIKRNIRKEAPVAVGSVITATLVNAGMKKFGAYRRLNRIVRQIGLGKIVKFS</sequence>
<protein>
    <submittedName>
        <fullName evidence="1">Uncharacterized protein</fullName>
    </submittedName>
</protein>
<reference evidence="1" key="1">
    <citation type="journal article" date="2014" name="Genome Biol. Evol.">
        <title>Pangenome evidence for extensive interdomain horizontal transfer affecting lineage core and shell genes in uncultured planktonic thaumarchaeota and euryarchaeota.</title>
        <authorList>
            <person name="Deschamps P."/>
            <person name="Zivanovic Y."/>
            <person name="Moreira D."/>
            <person name="Rodriguez-Valera F."/>
            <person name="Lopez-Garcia P."/>
        </authorList>
    </citation>
    <scope>NUCLEOTIDE SEQUENCE</scope>
</reference>
<evidence type="ECO:0000313" key="1">
    <source>
        <dbReference type="EMBL" id="AIF03952.1"/>
    </source>
</evidence>
<dbReference type="EMBL" id="KF900695">
    <property type="protein sequence ID" value="AIF03952.1"/>
    <property type="molecule type" value="Genomic_DNA"/>
</dbReference>
<dbReference type="AlphaFoldDB" id="A0A075GPI6"/>
<accession>A0A075GPI6</accession>